<evidence type="ECO:0000313" key="2">
    <source>
        <dbReference type="Proteomes" id="UP001497535"/>
    </source>
</evidence>
<organism evidence="1 2">
    <name type="scientific">Meloidogyne enterolobii</name>
    <name type="common">Root-knot nematode worm</name>
    <name type="synonym">Meloidogyne mayaguensis</name>
    <dbReference type="NCBI Taxonomy" id="390850"/>
    <lineage>
        <taxon>Eukaryota</taxon>
        <taxon>Metazoa</taxon>
        <taxon>Ecdysozoa</taxon>
        <taxon>Nematoda</taxon>
        <taxon>Chromadorea</taxon>
        <taxon>Rhabditida</taxon>
        <taxon>Tylenchina</taxon>
        <taxon>Tylenchomorpha</taxon>
        <taxon>Tylenchoidea</taxon>
        <taxon>Meloidogynidae</taxon>
        <taxon>Meloidogyninae</taxon>
        <taxon>Meloidogyne</taxon>
    </lineage>
</organism>
<dbReference type="Proteomes" id="UP001497535">
    <property type="component" value="Unassembled WGS sequence"/>
</dbReference>
<comment type="caution">
    <text evidence="1">The sequence shown here is derived from an EMBL/GenBank/DDBJ whole genome shotgun (WGS) entry which is preliminary data.</text>
</comment>
<accession>A0ACB0YRU6</accession>
<keyword evidence="2" id="KW-1185">Reference proteome</keyword>
<dbReference type="EMBL" id="CAVMJV010000017">
    <property type="protein sequence ID" value="CAK5059997.1"/>
    <property type="molecule type" value="Genomic_DNA"/>
</dbReference>
<gene>
    <name evidence="1" type="ORF">MENTE1834_LOCUS15863</name>
</gene>
<name>A0ACB0YRU6_MELEN</name>
<protein>
    <submittedName>
        <fullName evidence="1">Uncharacterized protein</fullName>
    </submittedName>
</protein>
<proteinExistence type="predicted"/>
<evidence type="ECO:0000313" key="1">
    <source>
        <dbReference type="EMBL" id="CAK5059997.1"/>
    </source>
</evidence>
<reference evidence="1" key="1">
    <citation type="submission" date="2023-11" db="EMBL/GenBank/DDBJ databases">
        <authorList>
            <person name="Poullet M."/>
        </authorList>
    </citation>
    <scope>NUCLEOTIDE SEQUENCE</scope>
    <source>
        <strain evidence="1">E1834</strain>
    </source>
</reference>
<sequence length="199" mass="23823">MLPLSNCFFHHIFFIMLLQGWTSIYFKFKLSIYFKVSLGWQNFEDYPENHYRHINNKDYPSEEDLKDYSNDKSISDEPTPKNIQKTLEHLARSGNMRNSADWLRKPENRQFPEKTKRKEINNNIFPENELEEEENIKDYGKNSENVEDEDNGKDEKEDNNWTNKKEEGKEEEYDDNNEEEGIGLFVPAQNIKHLKYLDG</sequence>